<dbReference type="AlphaFoldDB" id="I7MJ18"/>
<evidence type="ECO:0000313" key="4">
    <source>
        <dbReference type="Proteomes" id="UP000009168"/>
    </source>
</evidence>
<dbReference type="GeneID" id="7826335"/>
<reference evidence="4" key="1">
    <citation type="journal article" date="2006" name="PLoS Biol.">
        <title>Macronuclear genome sequence of the ciliate Tetrahymena thermophila, a model eukaryote.</title>
        <authorList>
            <person name="Eisen J.A."/>
            <person name="Coyne R.S."/>
            <person name="Wu M."/>
            <person name="Wu D."/>
            <person name="Thiagarajan M."/>
            <person name="Wortman J.R."/>
            <person name="Badger J.H."/>
            <person name="Ren Q."/>
            <person name="Amedeo P."/>
            <person name="Jones K.M."/>
            <person name="Tallon L.J."/>
            <person name="Delcher A.L."/>
            <person name="Salzberg S.L."/>
            <person name="Silva J.C."/>
            <person name="Haas B.J."/>
            <person name="Majoros W.H."/>
            <person name="Farzad M."/>
            <person name="Carlton J.M."/>
            <person name="Smith R.K. Jr."/>
            <person name="Garg J."/>
            <person name="Pearlman R.E."/>
            <person name="Karrer K.M."/>
            <person name="Sun L."/>
            <person name="Manning G."/>
            <person name="Elde N.C."/>
            <person name="Turkewitz A.P."/>
            <person name="Asai D.J."/>
            <person name="Wilkes D.E."/>
            <person name="Wang Y."/>
            <person name="Cai H."/>
            <person name="Collins K."/>
            <person name="Stewart B.A."/>
            <person name="Lee S.R."/>
            <person name="Wilamowska K."/>
            <person name="Weinberg Z."/>
            <person name="Ruzzo W.L."/>
            <person name="Wloga D."/>
            <person name="Gaertig J."/>
            <person name="Frankel J."/>
            <person name="Tsao C.-C."/>
            <person name="Gorovsky M.A."/>
            <person name="Keeling P.J."/>
            <person name="Waller R.F."/>
            <person name="Patron N.J."/>
            <person name="Cherry J.M."/>
            <person name="Stover N.A."/>
            <person name="Krieger C.J."/>
            <person name="del Toro C."/>
            <person name="Ryder H.F."/>
            <person name="Williamson S.C."/>
            <person name="Barbeau R.A."/>
            <person name="Hamilton E.P."/>
            <person name="Orias E."/>
        </authorList>
    </citation>
    <scope>NUCLEOTIDE SEQUENCE [LARGE SCALE GENOMIC DNA]</scope>
    <source>
        <strain evidence="4">SB210</strain>
    </source>
</reference>
<dbReference type="HOGENOM" id="CLU_699239_0_0_1"/>
<dbReference type="KEGG" id="tet:TTHERM_00686130"/>
<dbReference type="InParanoid" id="I7MJ18"/>
<keyword evidence="4" id="KW-1185">Reference proteome</keyword>
<dbReference type="EMBL" id="GG662435">
    <property type="protein sequence ID" value="EAS04970.1"/>
    <property type="molecule type" value="Genomic_DNA"/>
</dbReference>
<proteinExistence type="predicted"/>
<name>I7MJ18_TETTS</name>
<keyword evidence="1" id="KW-0175">Coiled coil</keyword>
<feature type="compositionally biased region" description="Polar residues" evidence="2">
    <location>
        <begin position="164"/>
        <end position="197"/>
    </location>
</feature>
<dbReference type="Proteomes" id="UP000009168">
    <property type="component" value="Unassembled WGS sequence"/>
</dbReference>
<gene>
    <name evidence="3" type="ORF">TTHERM_00686130</name>
</gene>
<feature type="region of interest" description="Disordered" evidence="2">
    <location>
        <begin position="164"/>
        <end position="202"/>
    </location>
</feature>
<accession>I7MJ18</accession>
<evidence type="ECO:0000256" key="1">
    <source>
        <dbReference type="SAM" id="Coils"/>
    </source>
</evidence>
<evidence type="ECO:0000313" key="3">
    <source>
        <dbReference type="EMBL" id="EAS04970.1"/>
    </source>
</evidence>
<feature type="coiled-coil region" evidence="1">
    <location>
        <begin position="290"/>
        <end position="342"/>
    </location>
</feature>
<dbReference type="RefSeq" id="XP_001025215.1">
    <property type="nucleotide sequence ID" value="XM_001025215.2"/>
</dbReference>
<sequence>MLNLVTVSRPQLVESQHLTQTYNPIAQQTVPVMQFVTSSPQIIPVSQQVLPIQNNFNDQNFLNQSRSTAISTSRVNYQNETPRNVTFCVPAQSANNSSFIAQSMNQNQFESNPFNSQRIVIRNDVSPQRVIYQTNQDMSAYQNNYNYQHHDNQQFNQQNGYSKIRSNSHNFAKGFPNQNNQYDSYSPRQSNSGFNTPTRRRDNHLSFSQLQERMNNEENEKCQDRQYSQERVRLHTYSNDNQNFDPKEKNLKKKVEVLELQRSLIDDQLKFKEQMLENVSHEHSQCYTRIRQLEQTLVQVMQEKEENEQKLRNDLNQLKMVIQNLQEQNNNYVQQILQKNQIQ</sequence>
<evidence type="ECO:0000256" key="2">
    <source>
        <dbReference type="SAM" id="MobiDB-lite"/>
    </source>
</evidence>
<organism evidence="3 4">
    <name type="scientific">Tetrahymena thermophila (strain SB210)</name>
    <dbReference type="NCBI Taxonomy" id="312017"/>
    <lineage>
        <taxon>Eukaryota</taxon>
        <taxon>Sar</taxon>
        <taxon>Alveolata</taxon>
        <taxon>Ciliophora</taxon>
        <taxon>Intramacronucleata</taxon>
        <taxon>Oligohymenophorea</taxon>
        <taxon>Hymenostomatida</taxon>
        <taxon>Tetrahymenina</taxon>
        <taxon>Tetrahymenidae</taxon>
        <taxon>Tetrahymena</taxon>
    </lineage>
</organism>
<protein>
    <submittedName>
        <fullName evidence="3">Uncharacterized protein</fullName>
    </submittedName>
</protein>